<dbReference type="OrthoDB" id="7506349at2"/>
<feature type="DNA-binding region" description="H-T-H motif" evidence="2">
    <location>
        <begin position="25"/>
        <end position="44"/>
    </location>
</feature>
<evidence type="ECO:0000313" key="4">
    <source>
        <dbReference type="EMBL" id="RKR88114.1"/>
    </source>
</evidence>
<evidence type="ECO:0000259" key="3">
    <source>
        <dbReference type="PROSITE" id="PS50977"/>
    </source>
</evidence>
<dbReference type="SUPFAM" id="SSF46689">
    <property type="entry name" value="Homeodomain-like"/>
    <property type="match status" value="1"/>
</dbReference>
<protein>
    <submittedName>
        <fullName evidence="4">TetR family transcriptional regulator</fullName>
    </submittedName>
</protein>
<evidence type="ECO:0000256" key="1">
    <source>
        <dbReference type="ARBA" id="ARBA00023125"/>
    </source>
</evidence>
<keyword evidence="1 2" id="KW-0238">DNA-binding</keyword>
<organism evidence="4 5">
    <name type="scientific">Micromonospora pisi</name>
    <dbReference type="NCBI Taxonomy" id="589240"/>
    <lineage>
        <taxon>Bacteria</taxon>
        <taxon>Bacillati</taxon>
        <taxon>Actinomycetota</taxon>
        <taxon>Actinomycetes</taxon>
        <taxon>Micromonosporales</taxon>
        <taxon>Micromonosporaceae</taxon>
        <taxon>Micromonospora</taxon>
    </lineage>
</organism>
<evidence type="ECO:0000313" key="5">
    <source>
        <dbReference type="Proteomes" id="UP000277671"/>
    </source>
</evidence>
<name>A0A495JI98_9ACTN</name>
<proteinExistence type="predicted"/>
<dbReference type="PROSITE" id="PS50977">
    <property type="entry name" value="HTH_TETR_2"/>
    <property type="match status" value="1"/>
</dbReference>
<reference evidence="4 5" key="1">
    <citation type="submission" date="2018-10" db="EMBL/GenBank/DDBJ databases">
        <title>Sequencing the genomes of 1000 actinobacteria strains.</title>
        <authorList>
            <person name="Klenk H.-P."/>
        </authorList>
    </citation>
    <scope>NUCLEOTIDE SEQUENCE [LARGE SCALE GENOMIC DNA]</scope>
    <source>
        <strain evidence="4 5">DSM 45175</strain>
    </source>
</reference>
<dbReference type="InterPro" id="IPR009057">
    <property type="entry name" value="Homeodomain-like_sf"/>
</dbReference>
<dbReference type="Proteomes" id="UP000277671">
    <property type="component" value="Unassembled WGS sequence"/>
</dbReference>
<comment type="caution">
    <text evidence="4">The sequence shown here is derived from an EMBL/GenBank/DDBJ whole genome shotgun (WGS) entry which is preliminary data.</text>
</comment>
<dbReference type="RefSeq" id="WP_121156777.1">
    <property type="nucleotide sequence ID" value="NZ_RBKT01000001.1"/>
</dbReference>
<dbReference type="InterPro" id="IPR001647">
    <property type="entry name" value="HTH_TetR"/>
</dbReference>
<feature type="domain" description="HTH tetR-type" evidence="3">
    <location>
        <begin position="2"/>
        <end position="62"/>
    </location>
</feature>
<keyword evidence="5" id="KW-1185">Reference proteome</keyword>
<accession>A0A495JI98</accession>
<gene>
    <name evidence="4" type="ORF">BDK92_2421</name>
</gene>
<dbReference type="SUPFAM" id="SSF48498">
    <property type="entry name" value="Tetracyclin repressor-like, C-terminal domain"/>
    <property type="match status" value="1"/>
</dbReference>
<dbReference type="InterPro" id="IPR041583">
    <property type="entry name" value="TetR_C_31"/>
</dbReference>
<dbReference type="GO" id="GO:0003677">
    <property type="term" value="F:DNA binding"/>
    <property type="evidence" value="ECO:0007669"/>
    <property type="project" value="UniProtKB-UniRule"/>
</dbReference>
<dbReference type="Pfam" id="PF17940">
    <property type="entry name" value="TetR_C_31"/>
    <property type="match status" value="1"/>
</dbReference>
<dbReference type="InterPro" id="IPR036271">
    <property type="entry name" value="Tet_transcr_reg_TetR-rel_C_sf"/>
</dbReference>
<dbReference type="Gene3D" id="1.10.357.10">
    <property type="entry name" value="Tetracycline Repressor, domain 2"/>
    <property type="match status" value="1"/>
</dbReference>
<evidence type="ECO:0000256" key="2">
    <source>
        <dbReference type="PROSITE-ProRule" id="PRU00335"/>
    </source>
</evidence>
<sequence length="187" mass="20049">MPSREENLLDAAIGILGNQGVRALTHRAVDAAAAVPTGSTANYFKTRDMLLSAVADRFADRDRATWQAIAGFVRPTTAVELAAALAAYVHRALGPERALTIARYGLFVEAALRPELQGRLAEAALSIRTWGTEWLRAIGSTDPESECAAILDYLDGLIFHQLTFPGPVDQLEAAITQTVSRLCTTAA</sequence>
<dbReference type="EMBL" id="RBKT01000001">
    <property type="protein sequence ID" value="RKR88114.1"/>
    <property type="molecule type" value="Genomic_DNA"/>
</dbReference>
<dbReference type="AlphaFoldDB" id="A0A495JI98"/>